<evidence type="ECO:0000256" key="1">
    <source>
        <dbReference type="SAM" id="Phobius"/>
    </source>
</evidence>
<dbReference type="Proteomes" id="UP000199233">
    <property type="component" value="Unassembled WGS sequence"/>
</dbReference>
<name>A0A1H9ML25_9GAMM</name>
<organism evidence="3 4">
    <name type="scientific">Solimonas aquatica</name>
    <dbReference type="NCBI Taxonomy" id="489703"/>
    <lineage>
        <taxon>Bacteria</taxon>
        <taxon>Pseudomonadati</taxon>
        <taxon>Pseudomonadota</taxon>
        <taxon>Gammaproteobacteria</taxon>
        <taxon>Nevskiales</taxon>
        <taxon>Nevskiaceae</taxon>
        <taxon>Solimonas</taxon>
    </lineage>
</organism>
<dbReference type="PANTHER" id="PTHR35404">
    <property type="entry name" value="TRANSPOSASE OF TN10"/>
    <property type="match status" value="1"/>
</dbReference>
<evidence type="ECO:0000313" key="3">
    <source>
        <dbReference type="EMBL" id="SER24402.1"/>
    </source>
</evidence>
<dbReference type="InterPro" id="IPR012337">
    <property type="entry name" value="RNaseH-like_sf"/>
</dbReference>
<dbReference type="InterPro" id="IPR002559">
    <property type="entry name" value="Transposase_11"/>
</dbReference>
<keyword evidence="1" id="KW-0812">Transmembrane</keyword>
<reference evidence="3 4" key="1">
    <citation type="submission" date="2016-10" db="EMBL/GenBank/DDBJ databases">
        <authorList>
            <person name="de Groot N.N."/>
        </authorList>
    </citation>
    <scope>NUCLEOTIDE SEQUENCE [LARGE SCALE GENOMIC DNA]</scope>
    <source>
        <strain evidence="3 4">DSM 25927</strain>
    </source>
</reference>
<evidence type="ECO:0000313" key="4">
    <source>
        <dbReference type="Proteomes" id="UP000199233"/>
    </source>
</evidence>
<sequence>MIAASPSLSDRAALDLIKLYRVRMRIEHSFRTLKSHQFGFSFEDSQSRHPERIAALRIVHALALFLAWIAGWAAQRVGLYHQLKSNANNRQRKILSIVSLGCLALSLLRMTLTTRHFVTALAAPLAPPPLQSDGRI</sequence>
<protein>
    <submittedName>
        <fullName evidence="3">Transposase DDE domain-containing protein</fullName>
    </submittedName>
</protein>
<dbReference type="SUPFAM" id="SSF53098">
    <property type="entry name" value="Ribonuclease H-like"/>
    <property type="match status" value="1"/>
</dbReference>
<dbReference type="GO" id="GO:0006313">
    <property type="term" value="P:DNA transposition"/>
    <property type="evidence" value="ECO:0007669"/>
    <property type="project" value="InterPro"/>
</dbReference>
<evidence type="ECO:0000259" key="2">
    <source>
        <dbReference type="Pfam" id="PF01609"/>
    </source>
</evidence>
<dbReference type="GO" id="GO:0003677">
    <property type="term" value="F:DNA binding"/>
    <property type="evidence" value="ECO:0007669"/>
    <property type="project" value="InterPro"/>
</dbReference>
<accession>A0A1H9ML25</accession>
<feature type="domain" description="Transposase IS4-like" evidence="2">
    <location>
        <begin position="9"/>
        <end position="66"/>
    </location>
</feature>
<dbReference type="AlphaFoldDB" id="A0A1H9ML25"/>
<dbReference type="PANTHER" id="PTHR35404:SF8">
    <property type="entry name" value="TRANSPOSASE OF TN10"/>
    <property type="match status" value="1"/>
</dbReference>
<keyword evidence="1" id="KW-1133">Transmembrane helix</keyword>
<dbReference type="Pfam" id="PF01609">
    <property type="entry name" value="DDE_Tnp_1"/>
    <property type="match status" value="1"/>
</dbReference>
<keyword evidence="1" id="KW-0472">Membrane</keyword>
<feature type="transmembrane region" description="Helical" evidence="1">
    <location>
        <begin position="54"/>
        <end position="74"/>
    </location>
</feature>
<dbReference type="GO" id="GO:0004803">
    <property type="term" value="F:transposase activity"/>
    <property type="evidence" value="ECO:0007669"/>
    <property type="project" value="InterPro"/>
</dbReference>
<proteinExistence type="predicted"/>
<feature type="transmembrane region" description="Helical" evidence="1">
    <location>
        <begin position="94"/>
        <end position="112"/>
    </location>
</feature>
<keyword evidence="4" id="KW-1185">Reference proteome</keyword>
<dbReference type="EMBL" id="FOFS01000027">
    <property type="protein sequence ID" value="SER24402.1"/>
    <property type="molecule type" value="Genomic_DNA"/>
</dbReference>
<dbReference type="STRING" id="489703.SAMN04488038_1271"/>
<gene>
    <name evidence="3" type="ORF">SAMN04488038_1271</name>
</gene>